<organism evidence="1 2">
    <name type="scientific">Kroppenstedtia pulmonis</name>
    <dbReference type="NCBI Taxonomy" id="1380685"/>
    <lineage>
        <taxon>Bacteria</taxon>
        <taxon>Bacillati</taxon>
        <taxon>Bacillota</taxon>
        <taxon>Bacilli</taxon>
        <taxon>Bacillales</taxon>
        <taxon>Thermoactinomycetaceae</taxon>
        <taxon>Kroppenstedtia</taxon>
    </lineage>
</organism>
<accession>A0A7D3XS58</accession>
<dbReference type="InterPro" id="IPR014852">
    <property type="entry name" value="YwhD"/>
</dbReference>
<sequence length="166" mass="18872">MKKKKSSGFNILRGDSTTHGGYYTGTLNLSNLSSVLIDGDEAKIDLGLLHGKSAVERRIKFVPNKDEVPDGKDYWAVWVSVDRNEEGPYYAAAAACYLLVDREAKRGWKNMAEHVNRMDDALKRKNRLGDLGQREKKALKELLMENDEAMWNNSPDELKQLLEEEK</sequence>
<dbReference type="Pfam" id="PF08741">
    <property type="entry name" value="YwhD"/>
    <property type="match status" value="1"/>
</dbReference>
<evidence type="ECO:0000313" key="2">
    <source>
        <dbReference type="Proteomes" id="UP000503088"/>
    </source>
</evidence>
<dbReference type="AlphaFoldDB" id="A0A7D3XS58"/>
<dbReference type="EMBL" id="CP048104">
    <property type="protein sequence ID" value="QKG85782.1"/>
    <property type="molecule type" value="Genomic_DNA"/>
</dbReference>
<dbReference type="RefSeq" id="WP_173224853.1">
    <property type="nucleotide sequence ID" value="NZ_CP048104.1"/>
</dbReference>
<keyword evidence="2" id="KW-1185">Reference proteome</keyword>
<dbReference type="Proteomes" id="UP000503088">
    <property type="component" value="Chromosome"/>
</dbReference>
<evidence type="ECO:0000313" key="1">
    <source>
        <dbReference type="EMBL" id="QKG85782.1"/>
    </source>
</evidence>
<evidence type="ECO:0008006" key="3">
    <source>
        <dbReference type="Google" id="ProtNLM"/>
    </source>
</evidence>
<gene>
    <name evidence="1" type="ORF">GXN76_15860</name>
</gene>
<protein>
    <recommendedName>
        <fullName evidence="3">YwhD family protein</fullName>
    </recommendedName>
</protein>
<name>A0A7D3XS58_9BACL</name>
<proteinExistence type="predicted"/>
<dbReference type="KEGG" id="kpul:GXN76_15860"/>
<reference evidence="1 2" key="1">
    <citation type="submission" date="2020-01" db="EMBL/GenBank/DDBJ databases">
        <authorList>
            <person name="Gulvik C.A."/>
            <person name="Batra D.G."/>
        </authorList>
    </citation>
    <scope>NUCLEOTIDE SEQUENCE [LARGE SCALE GENOMIC DNA]</scope>
    <source>
        <strain evidence="1 2">W9323</strain>
    </source>
</reference>